<comment type="caution">
    <text evidence="8">The sequence shown here is derived from an EMBL/GenBank/DDBJ whole genome shotgun (WGS) entry which is preliminary data.</text>
</comment>
<evidence type="ECO:0000256" key="3">
    <source>
        <dbReference type="ARBA" id="ARBA00022964"/>
    </source>
</evidence>
<proteinExistence type="predicted"/>
<evidence type="ECO:0000256" key="2">
    <source>
        <dbReference type="ARBA" id="ARBA00022723"/>
    </source>
</evidence>
<gene>
    <name evidence="8" type="ORF">H2200_007120</name>
</gene>
<feature type="binding site" description="axial binding residue" evidence="6">
    <location>
        <position position="398"/>
    </location>
    <ligand>
        <name>heme b</name>
        <dbReference type="ChEBI" id="CHEBI:60344"/>
    </ligand>
    <ligandPart>
        <name>Fe</name>
        <dbReference type="ChEBI" id="CHEBI:18248"/>
    </ligandPart>
</feature>
<sequence>MPALLPKFKDLLHRSESSERRSRTSAPKPAHQSDEEKFDSVTTPYTNGSTSSTSTTEAKKSDDVLDVLKSTFHLKNLKTLKDVTLQKVDGGPIDDKTYLMERIIQLASNLPTSSKTSASLTNAFLNQLWTDLEHPPKSYLGADYIYRKADGSNNNILYPHLGAAKQPYARTVRPRLIQPVARPDPALIFDTLLARKAFRPHPNKISSCLFYVASIIIHDIFHTNHADFSISDTSSYLDLAPLYGSSTEEQRAVRTMRLGRLKPDCFSDVRILGFPPGVGVLLLFFNRFHNHVAENLAEIDEGGRFSKILNPPGKSKPADTEKLYDEALFQTARLITTGLYINIIMKDYVRTILNLNRADTLWNLDPRSEDGGGIFGHKIPEATGNSVSAEFNLVYRWHSCVSERDEQWTKEIYTKLVGSESPVSMDHFLRALNEWATKLSPDPLKRALAGLHRLPDGKYRDEDLADIWTASVSDVAGSYGAGHVPDILKNIEVLGIMQSRSWNLASLNEFREYFKLEPHKRFEDINPDPLIVEQLRRLYGHPDNVEIYPGIVVEATKEPKVPGSGLCTNFTTSRAILSDAVALVRGDRFYTVDYTPSNLTNWGFQEANYDLGVNYGCVLYKLVLNALPYSYAQNSIFAHYPLVVPEENKVILTKLKKAGLYNFDAPTGVPPKDTEVLRVVTNVTASPLLGDTPGLHLALSLLENEGLLEPAGTLYKTVITNLLQRESYELGGLRYVDVVHDVFNTAHVQFVSDLFLLPKQNDSRLITLLSSIYGYSNAEQPAKRFVLKNRYTDGSGSFIDSVQLEVGRVVNSGASGSMGQLRKHGVHAIQAVSKKGLTIEDVAKTQIIPLAALVFVNQARVFAETLDQALGSGNGPSPLEEIRKGQPSADILSSIISSHAGGRGLEDKLAAFTAQVALRAVCELKDVRRAAGPTGRLRRLKQGAEINYLNVEESAVSMDPRSMKICWGPS</sequence>
<dbReference type="InterPro" id="IPR037120">
    <property type="entry name" value="Haem_peroxidase_sf_animal"/>
</dbReference>
<evidence type="ECO:0000313" key="8">
    <source>
        <dbReference type="EMBL" id="KAJ9608132.1"/>
    </source>
</evidence>
<feature type="region of interest" description="Disordered" evidence="7">
    <location>
        <begin position="1"/>
        <end position="60"/>
    </location>
</feature>
<dbReference type="GO" id="GO:0020037">
    <property type="term" value="F:heme binding"/>
    <property type="evidence" value="ECO:0007669"/>
    <property type="project" value="InterPro"/>
</dbReference>
<protein>
    <recommendedName>
        <fullName evidence="10">Linoleate 10R-lipoxygenase</fullName>
    </recommendedName>
</protein>
<accession>A0AA38X782</accession>
<dbReference type="Proteomes" id="UP001172673">
    <property type="component" value="Unassembled WGS sequence"/>
</dbReference>
<reference evidence="8" key="1">
    <citation type="submission" date="2022-10" db="EMBL/GenBank/DDBJ databases">
        <title>Culturing micro-colonial fungi from biological soil crusts in the Mojave desert and describing Neophaeococcomyces mojavensis, and introducing the new genera and species Taxawa tesnikishii.</title>
        <authorList>
            <person name="Kurbessoian T."/>
            <person name="Stajich J.E."/>
        </authorList>
    </citation>
    <scope>NUCLEOTIDE SEQUENCE</scope>
    <source>
        <strain evidence="8">TK_41</strain>
    </source>
</reference>
<feature type="compositionally biased region" description="Basic and acidic residues" evidence="7">
    <location>
        <begin position="7"/>
        <end position="22"/>
    </location>
</feature>
<dbReference type="EMBL" id="JAPDRK010000010">
    <property type="protein sequence ID" value="KAJ9608132.1"/>
    <property type="molecule type" value="Genomic_DNA"/>
</dbReference>
<organism evidence="8 9">
    <name type="scientific">Cladophialophora chaetospira</name>
    <dbReference type="NCBI Taxonomy" id="386627"/>
    <lineage>
        <taxon>Eukaryota</taxon>
        <taxon>Fungi</taxon>
        <taxon>Dikarya</taxon>
        <taxon>Ascomycota</taxon>
        <taxon>Pezizomycotina</taxon>
        <taxon>Eurotiomycetes</taxon>
        <taxon>Chaetothyriomycetidae</taxon>
        <taxon>Chaetothyriales</taxon>
        <taxon>Herpotrichiellaceae</taxon>
        <taxon>Cladophialophora</taxon>
    </lineage>
</organism>
<dbReference type="PRINTS" id="PR00457">
    <property type="entry name" value="ANPEROXIDASE"/>
</dbReference>
<dbReference type="InterPro" id="IPR034812">
    <property type="entry name" value="Ppo-like_N"/>
</dbReference>
<dbReference type="GO" id="GO:0004601">
    <property type="term" value="F:peroxidase activity"/>
    <property type="evidence" value="ECO:0007669"/>
    <property type="project" value="InterPro"/>
</dbReference>
<dbReference type="GO" id="GO:0051213">
    <property type="term" value="F:dioxygenase activity"/>
    <property type="evidence" value="ECO:0007669"/>
    <property type="project" value="UniProtKB-KW"/>
</dbReference>
<dbReference type="GO" id="GO:0006979">
    <property type="term" value="P:response to oxidative stress"/>
    <property type="evidence" value="ECO:0007669"/>
    <property type="project" value="InterPro"/>
</dbReference>
<evidence type="ECO:0000256" key="1">
    <source>
        <dbReference type="ARBA" id="ARBA00022617"/>
    </source>
</evidence>
<dbReference type="InterPro" id="IPR050783">
    <property type="entry name" value="Oxylipin_biosynth_metab"/>
</dbReference>
<keyword evidence="3" id="KW-0223">Dioxygenase</keyword>
<dbReference type="CDD" id="cd09817">
    <property type="entry name" value="linoleate_diol_synthase_like"/>
    <property type="match status" value="1"/>
</dbReference>
<feature type="compositionally biased region" description="Low complexity" evidence="7">
    <location>
        <begin position="42"/>
        <end position="56"/>
    </location>
</feature>
<evidence type="ECO:0000256" key="6">
    <source>
        <dbReference type="PIRSR" id="PIRSR619791-2"/>
    </source>
</evidence>
<dbReference type="SUPFAM" id="SSF48113">
    <property type="entry name" value="Heme-dependent peroxidases"/>
    <property type="match status" value="1"/>
</dbReference>
<evidence type="ECO:0008006" key="10">
    <source>
        <dbReference type="Google" id="ProtNLM"/>
    </source>
</evidence>
<dbReference type="InterPro" id="IPR019791">
    <property type="entry name" value="Haem_peroxidase_animal"/>
</dbReference>
<dbReference type="GO" id="GO:0046872">
    <property type="term" value="F:metal ion binding"/>
    <property type="evidence" value="ECO:0007669"/>
    <property type="project" value="UniProtKB-KW"/>
</dbReference>
<evidence type="ECO:0000256" key="4">
    <source>
        <dbReference type="ARBA" id="ARBA00023002"/>
    </source>
</evidence>
<dbReference type="Pfam" id="PF03098">
    <property type="entry name" value="An_peroxidase"/>
    <property type="match status" value="2"/>
</dbReference>
<evidence type="ECO:0000256" key="5">
    <source>
        <dbReference type="ARBA" id="ARBA00023004"/>
    </source>
</evidence>
<evidence type="ECO:0000313" key="9">
    <source>
        <dbReference type="Proteomes" id="UP001172673"/>
    </source>
</evidence>
<dbReference type="GO" id="GO:0006631">
    <property type="term" value="P:fatty acid metabolic process"/>
    <property type="evidence" value="ECO:0007669"/>
    <property type="project" value="UniProtKB-ARBA"/>
</dbReference>
<dbReference type="Gene3D" id="1.10.640.10">
    <property type="entry name" value="Haem peroxidase domain superfamily, animal type"/>
    <property type="match status" value="1"/>
</dbReference>
<dbReference type="PANTHER" id="PTHR11903">
    <property type="entry name" value="PROSTAGLANDIN G/H SYNTHASE"/>
    <property type="match status" value="1"/>
</dbReference>
<dbReference type="InterPro" id="IPR010255">
    <property type="entry name" value="Haem_peroxidase_sf"/>
</dbReference>
<dbReference type="PROSITE" id="PS50292">
    <property type="entry name" value="PEROXIDASE_3"/>
    <property type="match status" value="1"/>
</dbReference>
<dbReference type="AlphaFoldDB" id="A0AA38X782"/>
<keyword evidence="2 6" id="KW-0479">Metal-binding</keyword>
<evidence type="ECO:0000256" key="7">
    <source>
        <dbReference type="SAM" id="MobiDB-lite"/>
    </source>
</evidence>
<dbReference type="PANTHER" id="PTHR11903:SF37">
    <property type="entry name" value="PSI-PRODUCING OXYGENASE A"/>
    <property type="match status" value="1"/>
</dbReference>
<keyword evidence="9" id="KW-1185">Reference proteome</keyword>
<keyword evidence="5 6" id="KW-0408">Iron</keyword>
<keyword evidence="4" id="KW-0560">Oxidoreductase</keyword>
<name>A0AA38X782_9EURO</name>
<keyword evidence="1 6" id="KW-0349">Heme</keyword>